<dbReference type="EMBL" id="LR796766">
    <property type="protein sequence ID" value="CAB4164770.1"/>
    <property type="molecule type" value="Genomic_DNA"/>
</dbReference>
<evidence type="ECO:0000313" key="1">
    <source>
        <dbReference type="EMBL" id="CAB4164770.1"/>
    </source>
</evidence>
<organism evidence="1">
    <name type="scientific">uncultured Caudovirales phage</name>
    <dbReference type="NCBI Taxonomy" id="2100421"/>
    <lineage>
        <taxon>Viruses</taxon>
        <taxon>Duplodnaviria</taxon>
        <taxon>Heunggongvirae</taxon>
        <taxon>Uroviricota</taxon>
        <taxon>Caudoviricetes</taxon>
        <taxon>Peduoviridae</taxon>
        <taxon>Maltschvirus</taxon>
        <taxon>Maltschvirus maltsch</taxon>
    </lineage>
</organism>
<protein>
    <submittedName>
        <fullName evidence="1">Uncharacterized protein</fullName>
    </submittedName>
</protein>
<name>A0A6J5NYN1_9CAUD</name>
<reference evidence="1" key="1">
    <citation type="submission" date="2020-04" db="EMBL/GenBank/DDBJ databases">
        <authorList>
            <person name="Chiriac C."/>
            <person name="Salcher M."/>
            <person name="Ghai R."/>
            <person name="Kavagutti S V."/>
        </authorList>
    </citation>
    <scope>NUCLEOTIDE SEQUENCE</scope>
</reference>
<gene>
    <name evidence="1" type="ORF">UFOVP828_112</name>
</gene>
<accession>A0A6J5NYN1</accession>
<proteinExistence type="predicted"/>
<sequence>MHRTPALLYLIYHEKLRAFKVGINNIGNSRYLAHKTNGWKIVDYWYFDSITIARKVERIVLSRMKDKTKSEGFVDKQYMPQGGYTETFDAEKITSRGVKIIINKVIRNLL</sequence>